<dbReference type="AlphaFoldDB" id="A0A5B7JGG3"/>
<keyword evidence="3" id="KW-1185">Reference proteome</keyword>
<feature type="region of interest" description="Disordered" evidence="1">
    <location>
        <begin position="1"/>
        <end position="27"/>
    </location>
</feature>
<gene>
    <name evidence="2" type="ORF">E2C01_090391</name>
</gene>
<protein>
    <submittedName>
        <fullName evidence="2">Uncharacterized protein</fullName>
    </submittedName>
</protein>
<proteinExistence type="predicted"/>
<accession>A0A5B7JGG3</accession>
<reference evidence="2 3" key="1">
    <citation type="submission" date="2019-05" db="EMBL/GenBank/DDBJ databases">
        <title>Another draft genome of Portunus trituberculatus and its Hox gene families provides insights of decapod evolution.</title>
        <authorList>
            <person name="Jeong J.-H."/>
            <person name="Song I."/>
            <person name="Kim S."/>
            <person name="Choi T."/>
            <person name="Kim D."/>
            <person name="Ryu S."/>
            <person name="Kim W."/>
        </authorList>
    </citation>
    <scope>NUCLEOTIDE SEQUENCE [LARGE SCALE GENOMIC DNA]</scope>
    <source>
        <tissue evidence="2">Muscle</tissue>
    </source>
</reference>
<evidence type="ECO:0000313" key="2">
    <source>
        <dbReference type="EMBL" id="MPC95192.1"/>
    </source>
</evidence>
<dbReference type="Proteomes" id="UP000324222">
    <property type="component" value="Unassembled WGS sequence"/>
</dbReference>
<sequence>MIKDTTAAARLTQTQQSPAIQRIPDPP</sequence>
<name>A0A5B7JGG3_PORTR</name>
<evidence type="ECO:0000256" key="1">
    <source>
        <dbReference type="SAM" id="MobiDB-lite"/>
    </source>
</evidence>
<comment type="caution">
    <text evidence="2">The sequence shown here is derived from an EMBL/GenBank/DDBJ whole genome shotgun (WGS) entry which is preliminary data.</text>
</comment>
<dbReference type="EMBL" id="VSRR010101281">
    <property type="protein sequence ID" value="MPC95192.1"/>
    <property type="molecule type" value="Genomic_DNA"/>
</dbReference>
<feature type="compositionally biased region" description="Low complexity" evidence="1">
    <location>
        <begin position="1"/>
        <end position="16"/>
    </location>
</feature>
<organism evidence="2 3">
    <name type="scientific">Portunus trituberculatus</name>
    <name type="common">Swimming crab</name>
    <name type="synonym">Neptunus trituberculatus</name>
    <dbReference type="NCBI Taxonomy" id="210409"/>
    <lineage>
        <taxon>Eukaryota</taxon>
        <taxon>Metazoa</taxon>
        <taxon>Ecdysozoa</taxon>
        <taxon>Arthropoda</taxon>
        <taxon>Crustacea</taxon>
        <taxon>Multicrustacea</taxon>
        <taxon>Malacostraca</taxon>
        <taxon>Eumalacostraca</taxon>
        <taxon>Eucarida</taxon>
        <taxon>Decapoda</taxon>
        <taxon>Pleocyemata</taxon>
        <taxon>Brachyura</taxon>
        <taxon>Eubrachyura</taxon>
        <taxon>Portunoidea</taxon>
        <taxon>Portunidae</taxon>
        <taxon>Portuninae</taxon>
        <taxon>Portunus</taxon>
    </lineage>
</organism>
<evidence type="ECO:0000313" key="3">
    <source>
        <dbReference type="Proteomes" id="UP000324222"/>
    </source>
</evidence>